<protein>
    <submittedName>
        <fullName evidence="1">Type II toxin-antitoxin system RelE/ParE family toxin</fullName>
    </submittedName>
</protein>
<name>A0A7C3PIW2_9CYAN</name>
<dbReference type="Pfam" id="PF05016">
    <property type="entry name" value="ParE_toxin"/>
    <property type="match status" value="1"/>
</dbReference>
<evidence type="ECO:0000313" key="1">
    <source>
        <dbReference type="EMBL" id="HFM99120.1"/>
    </source>
</evidence>
<sequence>MARCRFTPLAKQDLKRINHFIAFGNLDAARRFIVLIK</sequence>
<dbReference type="EMBL" id="DSRU01000226">
    <property type="protein sequence ID" value="HFM99120.1"/>
    <property type="molecule type" value="Genomic_DNA"/>
</dbReference>
<comment type="caution">
    <text evidence="1">The sequence shown here is derived from an EMBL/GenBank/DDBJ whole genome shotgun (WGS) entry which is preliminary data.</text>
</comment>
<proteinExistence type="predicted"/>
<accession>A0A7C3PIW2</accession>
<gene>
    <name evidence="1" type="ORF">ENR64_15450</name>
</gene>
<reference evidence="1" key="1">
    <citation type="journal article" date="2020" name="mSystems">
        <title>Genome- and Community-Level Interaction Insights into Carbon Utilization and Element Cycling Functions of Hydrothermarchaeota in Hydrothermal Sediment.</title>
        <authorList>
            <person name="Zhou Z."/>
            <person name="Liu Y."/>
            <person name="Xu W."/>
            <person name="Pan J."/>
            <person name="Luo Z.H."/>
            <person name="Li M."/>
        </authorList>
    </citation>
    <scope>NUCLEOTIDE SEQUENCE [LARGE SCALE GENOMIC DNA]</scope>
    <source>
        <strain evidence="1">SpSt-418</strain>
    </source>
</reference>
<dbReference type="InterPro" id="IPR007712">
    <property type="entry name" value="RelE/ParE_toxin"/>
</dbReference>
<organism evidence="1">
    <name type="scientific">Oscillatoriales cyanobacterium SpSt-418</name>
    <dbReference type="NCBI Taxonomy" id="2282169"/>
    <lineage>
        <taxon>Bacteria</taxon>
        <taxon>Bacillati</taxon>
        <taxon>Cyanobacteriota</taxon>
        <taxon>Cyanophyceae</taxon>
        <taxon>Oscillatoriophycideae</taxon>
        <taxon>Oscillatoriales</taxon>
    </lineage>
</organism>
<dbReference type="AlphaFoldDB" id="A0A7C3PIW2"/>